<comment type="similarity">
    <text evidence="2 13">Belongs to the heat shock protein 70 family.</text>
</comment>
<accession>A0ABQ6NHV6</accession>
<dbReference type="PANTHER" id="PTHR19375">
    <property type="entry name" value="HEAT SHOCK PROTEIN 70KDA"/>
    <property type="match status" value="1"/>
</dbReference>
<evidence type="ECO:0000256" key="13">
    <source>
        <dbReference type="RuleBase" id="RU003322"/>
    </source>
</evidence>
<dbReference type="InterPro" id="IPR043129">
    <property type="entry name" value="ATPase_NBD"/>
</dbReference>
<keyword evidence="8" id="KW-0346">Stress response</keyword>
<keyword evidence="15" id="KW-1185">Reference proteome</keyword>
<dbReference type="PROSITE" id="PS01036">
    <property type="entry name" value="HSP70_3"/>
    <property type="match status" value="1"/>
</dbReference>
<dbReference type="PRINTS" id="PR00301">
    <property type="entry name" value="HEATSHOCK70"/>
</dbReference>
<evidence type="ECO:0000256" key="1">
    <source>
        <dbReference type="ARBA" id="ARBA00002290"/>
    </source>
</evidence>
<evidence type="ECO:0000256" key="7">
    <source>
        <dbReference type="ARBA" id="ARBA00022840"/>
    </source>
</evidence>
<dbReference type="SUPFAM" id="SSF100920">
    <property type="entry name" value="Heat shock protein 70kD (HSP70), peptide-binding domain"/>
    <property type="match status" value="1"/>
</dbReference>
<name>A0ABQ6NHV6_9BACL</name>
<dbReference type="Gene3D" id="2.60.34.10">
    <property type="entry name" value="Substrate Binding Domain Of DNAk, Chain A, domain 1"/>
    <property type="match status" value="1"/>
</dbReference>
<evidence type="ECO:0000256" key="4">
    <source>
        <dbReference type="ARBA" id="ARBA00017249"/>
    </source>
</evidence>
<dbReference type="Pfam" id="PF00012">
    <property type="entry name" value="HSP70"/>
    <property type="match status" value="2"/>
</dbReference>
<evidence type="ECO:0000256" key="2">
    <source>
        <dbReference type="ARBA" id="ARBA00007381"/>
    </source>
</evidence>
<comment type="function">
    <text evidence="1">Acts as a chaperone.</text>
</comment>
<keyword evidence="7 13" id="KW-0067">ATP-binding</keyword>
<dbReference type="InterPro" id="IPR013126">
    <property type="entry name" value="Hsp_70_fam"/>
</dbReference>
<sequence length="566" mass="62658">MTIIGIDLGTTNSLVSYWTEQGPVIIPNALGQSLTPSAVSIDENGEFVIGQIALERQITHPGMSASAFKRYMGTQKKLKLGDQEFLPEELSALLIKALKEDAEHALGKPVHEAVISVPAYFNDLQRKATKRAGELAGLRVERLISEPTAAAIAYGLHLRDADTKFLVFDLGGGTFDVSILELFDEVMEVRAVAGNNYLGGEDFTQLLVDLFLRKHQLTADTIGGEKSYARLKKQAELAKKAFLQNKKVTLSFQQEDNLLAMDITLDEFEQAAKPLLQKLREPIERALSDAKLKVRDMDAILLVGGATRLPFIRSFVSKLFGKLAYAEVNPDEVVAAGAGIQAGLKERHISLKEVILTDVCPFTLGTSISVRKAHGLQEAGHFFPIIERNTVIPASRVEKFYTVSDNQTMIKVDILQGEGRFAKDNIYLGELNVPIPPRPAGQEGINVRYTYDINGLLEVEVTVISSGAKKSITIEKNPGEMTSEEIASRIERLSAIKIHPREQQENKWIIARGERLFEERIGDERKDVAALLKDFEDVLDKQDPKMIGEQRKIILAAFEIIEAKGE</sequence>
<evidence type="ECO:0000256" key="11">
    <source>
        <dbReference type="ARBA" id="ARBA00030945"/>
    </source>
</evidence>
<dbReference type="PROSITE" id="PS00297">
    <property type="entry name" value="HSP70_1"/>
    <property type="match status" value="1"/>
</dbReference>
<proteinExistence type="inferred from homology"/>
<evidence type="ECO:0000256" key="10">
    <source>
        <dbReference type="ARBA" id="ARBA00030019"/>
    </source>
</evidence>
<comment type="caution">
    <text evidence="14">The sequence shown here is derived from an EMBL/GenBank/DDBJ whole genome shotgun (WGS) entry which is preliminary data.</text>
</comment>
<evidence type="ECO:0000256" key="5">
    <source>
        <dbReference type="ARBA" id="ARBA00022553"/>
    </source>
</evidence>
<organism evidence="14 15">
    <name type="scientific">Paenibacillus glycanilyticus</name>
    <dbReference type="NCBI Taxonomy" id="126569"/>
    <lineage>
        <taxon>Bacteria</taxon>
        <taxon>Bacillati</taxon>
        <taxon>Bacillota</taxon>
        <taxon>Bacilli</taxon>
        <taxon>Bacillales</taxon>
        <taxon>Paenibacillaceae</taxon>
        <taxon>Paenibacillus</taxon>
    </lineage>
</organism>
<evidence type="ECO:0000256" key="9">
    <source>
        <dbReference type="ARBA" id="ARBA00023186"/>
    </source>
</evidence>
<dbReference type="Gene3D" id="3.90.640.10">
    <property type="entry name" value="Actin, Chain A, domain 4"/>
    <property type="match status" value="1"/>
</dbReference>
<evidence type="ECO:0000313" key="14">
    <source>
        <dbReference type="EMBL" id="GMK43619.1"/>
    </source>
</evidence>
<keyword evidence="5" id="KW-0597">Phosphoprotein</keyword>
<evidence type="ECO:0000256" key="6">
    <source>
        <dbReference type="ARBA" id="ARBA00022741"/>
    </source>
</evidence>
<dbReference type="InterPro" id="IPR029047">
    <property type="entry name" value="HSP70_peptide-bd_sf"/>
</dbReference>
<keyword evidence="9" id="KW-0143">Chaperone</keyword>
<dbReference type="RefSeq" id="WP_317978850.1">
    <property type="nucleotide sequence ID" value="NZ_BTCL01000002.1"/>
</dbReference>
<dbReference type="PROSITE" id="PS00329">
    <property type="entry name" value="HSP70_2"/>
    <property type="match status" value="1"/>
</dbReference>
<reference evidence="14 15" key="1">
    <citation type="submission" date="2023-05" db="EMBL/GenBank/DDBJ databases">
        <title>Draft genome of Paenibacillus sp. CCS26.</title>
        <authorList>
            <person name="Akita H."/>
            <person name="Shinto Y."/>
            <person name="Kimura Z."/>
        </authorList>
    </citation>
    <scope>NUCLEOTIDE SEQUENCE [LARGE SCALE GENOMIC DNA]</scope>
    <source>
        <strain evidence="14 15">CCS26</strain>
    </source>
</reference>
<evidence type="ECO:0000256" key="3">
    <source>
        <dbReference type="ARBA" id="ARBA00014415"/>
    </source>
</evidence>
<protein>
    <recommendedName>
        <fullName evidence="3">Chaperone protein DnaK</fullName>
    </recommendedName>
    <alternativeName>
        <fullName evidence="4">Chaperone protein dnaK</fullName>
    </alternativeName>
    <alternativeName>
        <fullName evidence="12">HSP70</fullName>
    </alternativeName>
    <alternativeName>
        <fullName evidence="11">Heat shock 70 kDa protein</fullName>
    </alternativeName>
    <alternativeName>
        <fullName evidence="10">Heat shock protein 70</fullName>
    </alternativeName>
</protein>
<dbReference type="InterPro" id="IPR018181">
    <property type="entry name" value="Heat_shock_70_CS"/>
</dbReference>
<dbReference type="SUPFAM" id="SSF53067">
    <property type="entry name" value="Actin-like ATPase domain"/>
    <property type="match status" value="2"/>
</dbReference>
<dbReference type="Gene3D" id="3.30.420.40">
    <property type="match status" value="2"/>
</dbReference>
<dbReference type="EMBL" id="BTCL01000002">
    <property type="protein sequence ID" value="GMK43619.1"/>
    <property type="molecule type" value="Genomic_DNA"/>
</dbReference>
<dbReference type="Proteomes" id="UP001285921">
    <property type="component" value="Unassembled WGS sequence"/>
</dbReference>
<keyword evidence="6 13" id="KW-0547">Nucleotide-binding</keyword>
<evidence type="ECO:0000256" key="12">
    <source>
        <dbReference type="ARBA" id="ARBA00033103"/>
    </source>
</evidence>
<gene>
    <name evidence="14" type="primary">hscC</name>
    <name evidence="14" type="ORF">PghCCS26_07460</name>
</gene>
<evidence type="ECO:0000256" key="8">
    <source>
        <dbReference type="ARBA" id="ARBA00023016"/>
    </source>
</evidence>
<evidence type="ECO:0000313" key="15">
    <source>
        <dbReference type="Proteomes" id="UP001285921"/>
    </source>
</evidence>